<dbReference type="Proteomes" id="UP001158986">
    <property type="component" value="Unassembled WGS sequence"/>
</dbReference>
<evidence type="ECO:0000313" key="3">
    <source>
        <dbReference type="Proteomes" id="UP001158986"/>
    </source>
</evidence>
<accession>A0ABN8DB96</accession>
<protein>
    <submittedName>
        <fullName evidence="2">Uncharacterized protein</fullName>
    </submittedName>
</protein>
<dbReference type="EMBL" id="CAKLCB010000377">
    <property type="protein sequence ID" value="CAH0521366.1"/>
    <property type="molecule type" value="Genomic_DNA"/>
</dbReference>
<reference evidence="2 3" key="1">
    <citation type="submission" date="2021-11" db="EMBL/GenBank/DDBJ databases">
        <authorList>
            <person name="Islam A."/>
            <person name="Islam S."/>
            <person name="Flora M.S."/>
            <person name="Rahman M."/>
            <person name="Ziaur R.M."/>
            <person name="Epstein J.H."/>
            <person name="Hassan M."/>
            <person name="Klassen M."/>
            <person name="Woodard K."/>
            <person name="Webb A."/>
            <person name="Webby R.J."/>
            <person name="El Zowalaty M.E."/>
        </authorList>
    </citation>
    <scope>NUCLEOTIDE SEQUENCE [LARGE SCALE GENOMIC DNA]</scope>
    <source>
        <strain evidence="2">Pbs1</strain>
    </source>
</reference>
<sequence>MLSLTAQENVALILFVCVALEQTLVGTTFTAIYCTVLSAFGHEQARMTSTVMTTRSSLPQRKREASA</sequence>
<keyword evidence="1" id="KW-0472">Membrane</keyword>
<evidence type="ECO:0000313" key="2">
    <source>
        <dbReference type="EMBL" id="CAH0521366.1"/>
    </source>
</evidence>
<keyword evidence="1" id="KW-1133">Transmembrane helix</keyword>
<organism evidence="2 3">
    <name type="scientific">Peronospora belbahrii</name>
    <dbReference type="NCBI Taxonomy" id="622444"/>
    <lineage>
        <taxon>Eukaryota</taxon>
        <taxon>Sar</taxon>
        <taxon>Stramenopiles</taxon>
        <taxon>Oomycota</taxon>
        <taxon>Peronosporomycetes</taxon>
        <taxon>Peronosporales</taxon>
        <taxon>Peronosporaceae</taxon>
        <taxon>Peronospora</taxon>
    </lineage>
</organism>
<keyword evidence="3" id="KW-1185">Reference proteome</keyword>
<name>A0ABN8DB96_9STRA</name>
<feature type="transmembrane region" description="Helical" evidence="1">
    <location>
        <begin position="12"/>
        <end position="40"/>
    </location>
</feature>
<comment type="caution">
    <text evidence="2">The sequence shown here is derived from an EMBL/GenBank/DDBJ whole genome shotgun (WGS) entry which is preliminary data.</text>
</comment>
<gene>
    <name evidence="2" type="ORF">PBS001_LOCUS7822</name>
</gene>
<evidence type="ECO:0000256" key="1">
    <source>
        <dbReference type="SAM" id="Phobius"/>
    </source>
</evidence>
<keyword evidence="1" id="KW-0812">Transmembrane</keyword>
<proteinExistence type="predicted"/>